<accession>A0ABW8YF76</accession>
<comment type="caution">
    <text evidence="1">The sequence shown here is derived from an EMBL/GenBank/DDBJ whole genome shotgun (WGS) entry which is preliminary data.</text>
</comment>
<name>A0ABW8YF76_9FLAO</name>
<evidence type="ECO:0000313" key="1">
    <source>
        <dbReference type="EMBL" id="MFL9838703.1"/>
    </source>
</evidence>
<organism evidence="1 2">
    <name type="scientific">Flavobacterium rhizophilum</name>
    <dbReference type="NCBI Taxonomy" id="3163296"/>
    <lineage>
        <taxon>Bacteria</taxon>
        <taxon>Pseudomonadati</taxon>
        <taxon>Bacteroidota</taxon>
        <taxon>Flavobacteriia</taxon>
        <taxon>Flavobacteriales</taxon>
        <taxon>Flavobacteriaceae</taxon>
        <taxon>Flavobacterium</taxon>
    </lineage>
</organism>
<gene>
    <name evidence="1" type="ORF">ABS768_14420</name>
</gene>
<keyword evidence="2" id="KW-1185">Reference proteome</keyword>
<protein>
    <submittedName>
        <fullName evidence="1">Uncharacterized protein</fullName>
    </submittedName>
</protein>
<proteinExistence type="predicted"/>
<dbReference type="Proteomes" id="UP001629059">
    <property type="component" value="Unassembled WGS sequence"/>
</dbReference>
<dbReference type="EMBL" id="JBELQB010000012">
    <property type="protein sequence ID" value="MFL9838703.1"/>
    <property type="molecule type" value="Genomic_DNA"/>
</dbReference>
<dbReference type="RefSeq" id="WP_408075645.1">
    <property type="nucleotide sequence ID" value="NZ_JBELQB010000012.1"/>
</dbReference>
<reference evidence="1 2" key="1">
    <citation type="submission" date="2024-06" db="EMBL/GenBank/DDBJ databases">
        <authorList>
            <person name="Kaempfer P."/>
            <person name="Viver T."/>
        </authorList>
    </citation>
    <scope>NUCLEOTIDE SEQUENCE [LARGE SCALE GENOMIC DNA]</scope>
    <source>
        <strain evidence="1 2">ST-75</strain>
    </source>
</reference>
<evidence type="ECO:0000313" key="2">
    <source>
        <dbReference type="Proteomes" id="UP001629059"/>
    </source>
</evidence>
<sequence length="158" mass="18646">MNKIAILIIAFFCSSIIYSQDIESLKNHDTIYLVLKHSIEREVQDFKTFTFSASGNNSLFEFNFREKADKHKIVNITTELKHKPIKVCNKKNQFIEENKKNIIDISLIEKYGTNKLFNEILQVNKLNKVFYVIDEKELKKRKIHLKKARVFAVGYIEM</sequence>